<dbReference type="Gene3D" id="1.20.1280.290">
    <property type="match status" value="2"/>
</dbReference>
<keyword evidence="9 11" id="KW-0472">Membrane</keyword>
<comment type="subcellular location">
    <subcellularLocation>
        <location evidence="1">Cell membrane</location>
        <topology evidence="1">Multi-pass membrane protein</topology>
    </subcellularLocation>
</comment>
<evidence type="ECO:0000256" key="7">
    <source>
        <dbReference type="ARBA" id="ARBA00022737"/>
    </source>
</evidence>
<dbReference type="GO" id="GO:0005886">
    <property type="term" value="C:plasma membrane"/>
    <property type="evidence" value="ECO:0007669"/>
    <property type="project" value="UniProtKB-SubCell"/>
</dbReference>
<dbReference type="EMBL" id="KI680731">
    <property type="protein sequence ID" value="ETL88528.1"/>
    <property type="molecule type" value="Genomic_DNA"/>
</dbReference>
<dbReference type="InterPro" id="IPR004316">
    <property type="entry name" value="SWEET_rpt"/>
</dbReference>
<protein>
    <recommendedName>
        <fullName evidence="14">Bidirectional sugar transporter SWEET</fullName>
    </recommendedName>
</protein>
<dbReference type="PANTHER" id="PTHR10791:SF30">
    <property type="entry name" value="SUGAR TRANSPORTER SWEET1"/>
    <property type="match status" value="1"/>
</dbReference>
<evidence type="ECO:0000256" key="4">
    <source>
        <dbReference type="ARBA" id="ARBA00022475"/>
    </source>
</evidence>
<reference evidence="13" key="1">
    <citation type="submission" date="2013-11" db="EMBL/GenBank/DDBJ databases">
        <title>The Genome Sequence of Phytophthora parasitica CHvinca01.</title>
        <authorList>
            <consortium name="The Broad Institute Genomics Platform"/>
            <person name="Russ C."/>
            <person name="Tyler B."/>
            <person name="Panabieres F."/>
            <person name="Shan W."/>
            <person name="Tripathy S."/>
            <person name="Grunwald N."/>
            <person name="Machado M."/>
            <person name="Johnson C.S."/>
            <person name="Arredondo F."/>
            <person name="Hong C."/>
            <person name="Coffey M."/>
            <person name="Young S.K."/>
            <person name="Zeng Q."/>
            <person name="Gargeya S."/>
            <person name="Fitzgerald M."/>
            <person name="Abouelleil A."/>
            <person name="Alvarado L."/>
            <person name="Chapman S.B."/>
            <person name="Gainer-Dewar J."/>
            <person name="Goldberg J."/>
            <person name="Griggs A."/>
            <person name="Gujja S."/>
            <person name="Hansen M."/>
            <person name="Howarth C."/>
            <person name="Imamovic A."/>
            <person name="Ireland A."/>
            <person name="Larimer J."/>
            <person name="McCowan C."/>
            <person name="Murphy C."/>
            <person name="Pearson M."/>
            <person name="Poon T.W."/>
            <person name="Priest M."/>
            <person name="Roberts A."/>
            <person name="Saif S."/>
            <person name="Shea T."/>
            <person name="Sykes S."/>
            <person name="Wortman J."/>
            <person name="Nusbaum C."/>
            <person name="Birren B."/>
        </authorList>
    </citation>
    <scope>NUCLEOTIDE SEQUENCE [LARGE SCALE GENOMIC DNA]</scope>
    <source>
        <strain evidence="13">CHvinca01</strain>
    </source>
</reference>
<proteinExistence type="inferred from homology"/>
<feature type="transmembrane region" description="Helical" evidence="11">
    <location>
        <begin position="65"/>
        <end position="87"/>
    </location>
</feature>
<gene>
    <name evidence="12" type="ORF">L915_12641</name>
    <name evidence="13" type="ORF">L917_12393</name>
</gene>
<dbReference type="AlphaFoldDB" id="W2GFT0"/>
<evidence type="ECO:0000256" key="6">
    <source>
        <dbReference type="ARBA" id="ARBA00022692"/>
    </source>
</evidence>
<evidence type="ECO:0000256" key="3">
    <source>
        <dbReference type="ARBA" id="ARBA00022448"/>
    </source>
</evidence>
<name>W2GFT0_PHYNI</name>
<keyword evidence="8 11" id="KW-1133">Transmembrane helix</keyword>
<evidence type="ECO:0000256" key="2">
    <source>
        <dbReference type="ARBA" id="ARBA00007809"/>
    </source>
</evidence>
<evidence type="ECO:0000256" key="10">
    <source>
        <dbReference type="SAM" id="MobiDB-lite"/>
    </source>
</evidence>
<evidence type="ECO:0000256" key="1">
    <source>
        <dbReference type="ARBA" id="ARBA00004651"/>
    </source>
</evidence>
<feature type="compositionally biased region" description="Polar residues" evidence="10">
    <location>
        <begin position="265"/>
        <end position="275"/>
    </location>
</feature>
<dbReference type="OrthoDB" id="409725at2759"/>
<comment type="similarity">
    <text evidence="2">Belongs to the SWEET sugar transporter family.</text>
</comment>
<feature type="transmembrane region" description="Helical" evidence="11">
    <location>
        <begin position="99"/>
        <end position="121"/>
    </location>
</feature>
<accession>W2GFT0</accession>
<dbReference type="Pfam" id="PF03083">
    <property type="entry name" value="MtN3_slv"/>
    <property type="match status" value="2"/>
</dbReference>
<evidence type="ECO:0000256" key="9">
    <source>
        <dbReference type="ARBA" id="ARBA00023136"/>
    </source>
</evidence>
<dbReference type="EMBL" id="KI687328">
    <property type="protein sequence ID" value="ETK81898.1"/>
    <property type="molecule type" value="Genomic_DNA"/>
</dbReference>
<evidence type="ECO:0000256" key="8">
    <source>
        <dbReference type="ARBA" id="ARBA00022989"/>
    </source>
</evidence>
<keyword evidence="5" id="KW-0762">Sugar transport</keyword>
<keyword evidence="7" id="KW-0677">Repeat</keyword>
<evidence type="ECO:0000256" key="11">
    <source>
        <dbReference type="SAM" id="Phobius"/>
    </source>
</evidence>
<dbReference type="InterPro" id="IPR047664">
    <property type="entry name" value="SWEET"/>
</dbReference>
<dbReference type="FunFam" id="1.20.1280.290:FF:000007">
    <property type="entry name" value="Bidirectional sugar transporter SWEET7"/>
    <property type="match status" value="2"/>
</dbReference>
<organism evidence="12">
    <name type="scientific">Phytophthora nicotianae</name>
    <name type="common">Potato buckeye rot agent</name>
    <name type="synonym">Phytophthora parasitica</name>
    <dbReference type="NCBI Taxonomy" id="4792"/>
    <lineage>
        <taxon>Eukaryota</taxon>
        <taxon>Sar</taxon>
        <taxon>Stramenopiles</taxon>
        <taxon>Oomycota</taxon>
        <taxon>Peronosporomycetes</taxon>
        <taxon>Peronosporales</taxon>
        <taxon>Peronosporaceae</taxon>
        <taxon>Phytophthora</taxon>
    </lineage>
</organism>
<evidence type="ECO:0000313" key="12">
    <source>
        <dbReference type="EMBL" id="ETK81898.1"/>
    </source>
</evidence>
<dbReference type="Proteomes" id="UP000054423">
    <property type="component" value="Unassembled WGS sequence"/>
</dbReference>
<feature type="region of interest" description="Disordered" evidence="10">
    <location>
        <begin position="249"/>
        <end position="275"/>
    </location>
</feature>
<feature type="transmembrane region" description="Helical" evidence="11">
    <location>
        <begin position="163"/>
        <end position="183"/>
    </location>
</feature>
<evidence type="ECO:0000313" key="13">
    <source>
        <dbReference type="EMBL" id="ETL88528.1"/>
    </source>
</evidence>
<keyword evidence="6 11" id="KW-0812">Transmembrane</keyword>
<feature type="transmembrane region" description="Helical" evidence="11">
    <location>
        <begin position="189"/>
        <end position="213"/>
    </location>
</feature>
<dbReference type="VEuPathDB" id="FungiDB:PPTG_03026"/>
<keyword evidence="3" id="KW-0813">Transport</keyword>
<evidence type="ECO:0008006" key="14">
    <source>
        <dbReference type="Google" id="ProtNLM"/>
    </source>
</evidence>
<evidence type="ECO:0000256" key="5">
    <source>
        <dbReference type="ARBA" id="ARBA00022597"/>
    </source>
</evidence>
<dbReference type="PANTHER" id="PTHR10791">
    <property type="entry name" value="RAG1-ACTIVATING PROTEIN 1"/>
    <property type="match status" value="1"/>
</dbReference>
<sequence length="275" mass="30490">MTSAVESVFRVIASCTSLMMTLSPTPAVFKIYKTKSIGNTSIVSLVSVFANCHVWTLQGLLTNNWFPVFTTFVSGDFIATIYVIVFLRYTADRWKAWKVIAIYACVLSIITLYAVLGGLGVFTSLTRNQVNDIMGYLAVCVTLVLYSSPFLKIREVVRFKTGVFIPIHMVIAGTINNAMWITYTPMSGLWFLFVTNVCCATLGVAQLTVYMIYHPRKHPLGFGATMDDLLEKESSDNLSVRIDRPSSIPATSKVASESPAYHTLASPSETTRWTN</sequence>
<feature type="transmembrane region" description="Helical" evidence="11">
    <location>
        <begin position="133"/>
        <end position="151"/>
    </location>
</feature>
<reference evidence="12" key="2">
    <citation type="submission" date="2013-11" db="EMBL/GenBank/DDBJ databases">
        <title>The Genome Sequence of Phytophthora parasitica CJ02B3.</title>
        <authorList>
            <consortium name="The Broad Institute Genomics Platform"/>
            <person name="Russ C."/>
            <person name="Tyler B."/>
            <person name="Panabieres F."/>
            <person name="Shan W."/>
            <person name="Tripathy S."/>
            <person name="Grunwald N."/>
            <person name="Machado M."/>
            <person name="Johnson C.S."/>
            <person name="Arredondo F."/>
            <person name="Hong C."/>
            <person name="Coffey M."/>
            <person name="Young S.K."/>
            <person name="Zeng Q."/>
            <person name="Gargeya S."/>
            <person name="Fitzgerald M."/>
            <person name="Abouelleil A."/>
            <person name="Alvarado L."/>
            <person name="Chapman S.B."/>
            <person name="Gainer-Dewar J."/>
            <person name="Goldberg J."/>
            <person name="Griggs A."/>
            <person name="Gujja S."/>
            <person name="Hansen M."/>
            <person name="Howarth C."/>
            <person name="Imamovic A."/>
            <person name="Ireland A."/>
            <person name="Larimer J."/>
            <person name="McCowan C."/>
            <person name="Murphy C."/>
            <person name="Pearson M."/>
            <person name="Poon T.W."/>
            <person name="Priest M."/>
            <person name="Roberts A."/>
            <person name="Saif S."/>
            <person name="Shea T."/>
            <person name="Sykes S."/>
            <person name="Wortman J."/>
            <person name="Nusbaum C."/>
            <person name="Birren B."/>
        </authorList>
    </citation>
    <scope>NUCLEOTIDE SEQUENCE [LARGE SCALE GENOMIC DNA]</scope>
    <source>
        <strain evidence="12">CJ02B3</strain>
    </source>
</reference>
<dbReference type="Proteomes" id="UP000053236">
    <property type="component" value="Unassembled WGS sequence"/>
</dbReference>
<dbReference type="GO" id="GO:0051119">
    <property type="term" value="F:sugar transmembrane transporter activity"/>
    <property type="evidence" value="ECO:0007669"/>
    <property type="project" value="InterPro"/>
</dbReference>
<keyword evidence="4" id="KW-1003">Cell membrane</keyword>